<name>A0A381WFD9_9ZZZZ</name>
<feature type="non-terminal residue" evidence="2">
    <location>
        <position position="148"/>
    </location>
</feature>
<reference evidence="2" key="1">
    <citation type="submission" date="2018-05" db="EMBL/GenBank/DDBJ databases">
        <authorList>
            <person name="Lanie J.A."/>
            <person name="Ng W.-L."/>
            <person name="Kazmierczak K.M."/>
            <person name="Andrzejewski T.M."/>
            <person name="Davidsen T.M."/>
            <person name="Wayne K.J."/>
            <person name="Tettelin H."/>
            <person name="Glass J.I."/>
            <person name="Rusch D."/>
            <person name="Podicherti R."/>
            <person name="Tsui H.-C.T."/>
            <person name="Winkler M.E."/>
        </authorList>
    </citation>
    <scope>NUCLEOTIDE SEQUENCE</scope>
</reference>
<dbReference type="InterPro" id="IPR046476">
    <property type="entry name" value="DUF6797"/>
</dbReference>
<dbReference type="Pfam" id="PF20601">
    <property type="entry name" value="DUF6797"/>
    <property type="match status" value="1"/>
</dbReference>
<feature type="domain" description="DUF6797" evidence="1">
    <location>
        <begin position="97"/>
        <end position="148"/>
    </location>
</feature>
<sequence length="148" mass="16196">MKQNRTLLIAMNAYQKKALILSLFVTVMLTIWGCSSGLESASRGDGENKGEEWYEKMNYGPYLTATYEVAPGNFAYKGVAIRLDEGDGGLAKGNRFIVYDTDLLRVAASWGGEGFVNWTNIAFDGSHTTHMSIVGDLIFTTPKGPGWA</sequence>
<protein>
    <recommendedName>
        <fullName evidence="1">DUF6797 domain-containing protein</fullName>
    </recommendedName>
</protein>
<organism evidence="2">
    <name type="scientific">marine metagenome</name>
    <dbReference type="NCBI Taxonomy" id="408172"/>
    <lineage>
        <taxon>unclassified sequences</taxon>
        <taxon>metagenomes</taxon>
        <taxon>ecological metagenomes</taxon>
    </lineage>
</organism>
<dbReference type="EMBL" id="UINC01011638">
    <property type="protein sequence ID" value="SVA51240.1"/>
    <property type="molecule type" value="Genomic_DNA"/>
</dbReference>
<evidence type="ECO:0000313" key="2">
    <source>
        <dbReference type="EMBL" id="SVA51240.1"/>
    </source>
</evidence>
<proteinExistence type="predicted"/>
<accession>A0A381WFD9</accession>
<dbReference type="AlphaFoldDB" id="A0A381WFD9"/>
<evidence type="ECO:0000259" key="1">
    <source>
        <dbReference type="Pfam" id="PF20601"/>
    </source>
</evidence>
<gene>
    <name evidence="2" type="ORF">METZ01_LOCUS104094</name>
</gene>